<dbReference type="AlphaFoldDB" id="A0A8B5YGY1"/>
<feature type="compositionally biased region" description="Basic and acidic residues" evidence="1">
    <location>
        <begin position="13"/>
        <end position="25"/>
    </location>
</feature>
<feature type="region of interest" description="Disordered" evidence="1">
    <location>
        <begin position="1"/>
        <end position="45"/>
    </location>
</feature>
<evidence type="ECO:0000313" key="2">
    <source>
        <dbReference type="EMBL" id="TWL31579.1"/>
    </source>
</evidence>
<reference evidence="2 3" key="1">
    <citation type="submission" date="2019-06" db="EMBL/GenBank/DDBJ databases">
        <title>Genome sequence analysis of &gt;100 Bacillus licheniformis strains suggests intrinsic resistance to this species.</title>
        <authorList>
            <person name="Wels M."/>
            <person name="Siezen R.J."/>
            <person name="Johansen E."/>
            <person name="Stuer-Lauridsen B."/>
            <person name="Bjerre K."/>
            <person name="Nielsen B.K.K."/>
        </authorList>
    </citation>
    <scope>NUCLEOTIDE SEQUENCE [LARGE SCALE GENOMIC DNA]</scope>
    <source>
        <strain evidence="2 3">BAC-16736</strain>
    </source>
</reference>
<gene>
    <name evidence="2" type="ORF">CHCC16736_0747</name>
</gene>
<dbReference type="EMBL" id="NILC01000010">
    <property type="protein sequence ID" value="TWL31579.1"/>
    <property type="molecule type" value="Genomic_DNA"/>
</dbReference>
<name>A0A8B5YGY1_BACLI</name>
<accession>A0A8B5YGY1</accession>
<evidence type="ECO:0000256" key="1">
    <source>
        <dbReference type="SAM" id="MobiDB-lite"/>
    </source>
</evidence>
<sequence length="45" mass="4978">MSEAEEQGSDRLPFTEHKRGERDKSLSGNDGESNVAVTKKNARCL</sequence>
<organism evidence="2 3">
    <name type="scientific">Bacillus licheniformis</name>
    <dbReference type="NCBI Taxonomy" id="1402"/>
    <lineage>
        <taxon>Bacteria</taxon>
        <taxon>Bacillati</taxon>
        <taxon>Bacillota</taxon>
        <taxon>Bacilli</taxon>
        <taxon>Bacillales</taxon>
        <taxon>Bacillaceae</taxon>
        <taxon>Bacillus</taxon>
    </lineage>
</organism>
<evidence type="ECO:0000313" key="3">
    <source>
        <dbReference type="Proteomes" id="UP000435910"/>
    </source>
</evidence>
<comment type="caution">
    <text evidence="2">The sequence shown here is derived from an EMBL/GenBank/DDBJ whole genome shotgun (WGS) entry which is preliminary data.</text>
</comment>
<protein>
    <submittedName>
        <fullName evidence="2">Uncharacterized protein</fullName>
    </submittedName>
</protein>
<feature type="compositionally biased region" description="Polar residues" evidence="1">
    <location>
        <begin position="26"/>
        <end position="36"/>
    </location>
</feature>
<proteinExistence type="predicted"/>
<dbReference type="Proteomes" id="UP000435910">
    <property type="component" value="Unassembled WGS sequence"/>
</dbReference>